<dbReference type="EMBL" id="JBBMEW010000021">
    <property type="protein sequence ID" value="MEQ2528685.1"/>
    <property type="molecule type" value="Genomic_DNA"/>
</dbReference>
<keyword evidence="2" id="KW-1185">Reference proteome</keyword>
<name>A0ACC6SFE6_9BACI</name>
<gene>
    <name evidence="1" type="ORF">WMO40_18530</name>
</gene>
<evidence type="ECO:0000313" key="2">
    <source>
        <dbReference type="Proteomes" id="UP001439875"/>
    </source>
</evidence>
<protein>
    <submittedName>
        <fullName evidence="1">Uncharacterized protein</fullName>
    </submittedName>
</protein>
<reference evidence="1" key="1">
    <citation type="submission" date="2024-03" db="EMBL/GenBank/DDBJ databases">
        <title>Human intestinal bacterial collection.</title>
        <authorList>
            <person name="Pauvert C."/>
            <person name="Hitch T.C.A."/>
            <person name="Clavel T."/>
        </authorList>
    </citation>
    <scope>NUCLEOTIDE SEQUENCE</scope>
    <source>
        <strain evidence="1">CLA-AA-H227</strain>
    </source>
</reference>
<evidence type="ECO:0000313" key="1">
    <source>
        <dbReference type="EMBL" id="MEQ2528685.1"/>
    </source>
</evidence>
<sequence>MQTNYDATNGYCYVKIGSKILTTIYTKTALSKVWRETHEE</sequence>
<dbReference type="Proteomes" id="UP001439875">
    <property type="component" value="Unassembled WGS sequence"/>
</dbReference>
<organism evidence="1 2">
    <name type="scientific">Robertmurraya yapensis</name>
    <name type="common">ex Hitch et al 2024</name>
    <dbReference type="NCBI Taxonomy" id="3133160"/>
    <lineage>
        <taxon>Bacteria</taxon>
        <taxon>Bacillati</taxon>
        <taxon>Bacillota</taxon>
        <taxon>Bacilli</taxon>
        <taxon>Bacillales</taxon>
        <taxon>Bacillaceae</taxon>
        <taxon>Robertmurraya</taxon>
    </lineage>
</organism>
<accession>A0ACC6SFE6</accession>
<proteinExistence type="predicted"/>
<comment type="caution">
    <text evidence="1">The sequence shown here is derived from an EMBL/GenBank/DDBJ whole genome shotgun (WGS) entry which is preliminary data.</text>
</comment>